<comment type="catalytic activity">
    <reaction evidence="9">
        <text>(7R,8S)-7,8-diammoniononanoate + CO2 + ATP = (4R,5S)-dethiobiotin + ADP + phosphate + 3 H(+)</text>
        <dbReference type="Rhea" id="RHEA:15805"/>
        <dbReference type="ChEBI" id="CHEBI:15378"/>
        <dbReference type="ChEBI" id="CHEBI:16526"/>
        <dbReference type="ChEBI" id="CHEBI:30616"/>
        <dbReference type="ChEBI" id="CHEBI:43474"/>
        <dbReference type="ChEBI" id="CHEBI:149469"/>
        <dbReference type="ChEBI" id="CHEBI:149473"/>
        <dbReference type="ChEBI" id="CHEBI:456216"/>
        <dbReference type="EC" id="6.3.3.3"/>
    </reaction>
</comment>
<dbReference type="GO" id="GO:0005524">
    <property type="term" value="F:ATP binding"/>
    <property type="evidence" value="ECO:0007669"/>
    <property type="project" value="UniProtKB-UniRule"/>
</dbReference>
<evidence type="ECO:0000256" key="5">
    <source>
        <dbReference type="ARBA" id="ARBA00022756"/>
    </source>
</evidence>
<accession>A0A498R924</accession>
<dbReference type="OrthoDB" id="9802097at2"/>
<evidence type="ECO:0000313" key="10">
    <source>
        <dbReference type="EMBL" id="VBB07447.1"/>
    </source>
</evidence>
<dbReference type="SUPFAM" id="SSF52540">
    <property type="entry name" value="P-loop containing nucleoside triphosphate hydrolases"/>
    <property type="match status" value="1"/>
</dbReference>
<dbReference type="Gene3D" id="3.40.50.300">
    <property type="entry name" value="P-loop containing nucleotide triphosphate hydrolases"/>
    <property type="match status" value="1"/>
</dbReference>
<dbReference type="GO" id="GO:0004141">
    <property type="term" value="F:dethiobiotin synthase activity"/>
    <property type="evidence" value="ECO:0007669"/>
    <property type="project" value="UniProtKB-UniRule"/>
</dbReference>
<keyword evidence="5 9" id="KW-0093">Biotin biosynthesis</keyword>
<dbReference type="GO" id="GO:0009102">
    <property type="term" value="P:biotin biosynthetic process"/>
    <property type="evidence" value="ECO:0007669"/>
    <property type="project" value="UniProtKB-UniRule"/>
</dbReference>
<dbReference type="EC" id="6.3.3.3" evidence="9"/>
<evidence type="ECO:0000256" key="2">
    <source>
        <dbReference type="ARBA" id="ARBA00022598"/>
    </source>
</evidence>
<comment type="caution">
    <text evidence="9">Lacks conserved residue(s) required for the propagation of feature annotation.</text>
</comment>
<feature type="active site" evidence="9">
    <location>
        <position position="37"/>
    </location>
</feature>
<keyword evidence="7 9" id="KW-0460">Magnesium</keyword>
<comment type="pathway">
    <text evidence="9">Cofactor biosynthesis; biotin biosynthesis; biotin from 7,8-diaminononanoate: step 1/2.</text>
</comment>
<comment type="cofactor">
    <cofactor evidence="9">
        <name>Mg(2+)</name>
        <dbReference type="ChEBI" id="CHEBI:18420"/>
    </cofactor>
</comment>
<evidence type="ECO:0000256" key="7">
    <source>
        <dbReference type="ARBA" id="ARBA00022842"/>
    </source>
</evidence>
<keyword evidence="11" id="KW-1185">Reference proteome</keyword>
<dbReference type="Proteomes" id="UP000277811">
    <property type="component" value="Unassembled WGS sequence"/>
</dbReference>
<dbReference type="HAMAP" id="MF_00336">
    <property type="entry name" value="BioD"/>
    <property type="match status" value="1"/>
</dbReference>
<evidence type="ECO:0000256" key="9">
    <source>
        <dbReference type="HAMAP-Rule" id="MF_00336"/>
    </source>
</evidence>
<comment type="subcellular location">
    <subcellularLocation>
        <location evidence="9">Cytoplasm</location>
    </subcellularLocation>
</comment>
<dbReference type="GO" id="GO:0000287">
    <property type="term" value="F:magnesium ion binding"/>
    <property type="evidence" value="ECO:0007669"/>
    <property type="project" value="UniProtKB-UniRule"/>
</dbReference>
<feature type="binding site" evidence="9">
    <location>
        <begin position="177"/>
        <end position="178"/>
    </location>
    <ligand>
        <name>ATP</name>
        <dbReference type="ChEBI" id="CHEBI:30616"/>
    </ligand>
</feature>
<name>A0A498R924_9FIRM</name>
<reference evidence="10 11" key="1">
    <citation type="submission" date="2018-06" db="EMBL/GenBank/DDBJ databases">
        <authorList>
            <person name="Strepis N."/>
        </authorList>
    </citation>
    <scope>NUCLEOTIDE SEQUENCE [LARGE SCALE GENOMIC DNA]</scope>
    <source>
        <strain evidence="10">LUCI</strain>
    </source>
</reference>
<dbReference type="CDD" id="cd03109">
    <property type="entry name" value="DTBS"/>
    <property type="match status" value="1"/>
</dbReference>
<evidence type="ECO:0000256" key="8">
    <source>
        <dbReference type="ARBA" id="ARBA00047386"/>
    </source>
</evidence>
<proteinExistence type="inferred from homology"/>
<dbReference type="Pfam" id="PF13500">
    <property type="entry name" value="AAA_26"/>
    <property type="match status" value="1"/>
</dbReference>
<dbReference type="PIRSF" id="PIRSF006755">
    <property type="entry name" value="DTB_synth"/>
    <property type="match status" value="1"/>
</dbReference>
<dbReference type="InterPro" id="IPR027417">
    <property type="entry name" value="P-loop_NTPase"/>
</dbReference>
<evidence type="ECO:0000313" key="11">
    <source>
        <dbReference type="Proteomes" id="UP000277811"/>
    </source>
</evidence>
<comment type="catalytic activity">
    <reaction evidence="8">
        <text>(7R,8S)-8-amino-7-(carboxyamino)nonanoate + ATP = (4R,5S)-dethiobiotin + ADP + phosphate + H(+)</text>
        <dbReference type="Rhea" id="RHEA:63684"/>
        <dbReference type="ChEBI" id="CHEBI:15378"/>
        <dbReference type="ChEBI" id="CHEBI:30616"/>
        <dbReference type="ChEBI" id="CHEBI:43474"/>
        <dbReference type="ChEBI" id="CHEBI:149470"/>
        <dbReference type="ChEBI" id="CHEBI:149473"/>
        <dbReference type="ChEBI" id="CHEBI:456216"/>
    </reaction>
</comment>
<evidence type="ECO:0000256" key="6">
    <source>
        <dbReference type="ARBA" id="ARBA00022840"/>
    </source>
</evidence>
<keyword evidence="4 9" id="KW-0547">Nucleotide-binding</keyword>
<keyword evidence="3 9" id="KW-0479">Metal-binding</keyword>
<organism evidence="10 11">
    <name type="scientific">Lucifera butyrica</name>
    <dbReference type="NCBI Taxonomy" id="1351585"/>
    <lineage>
        <taxon>Bacteria</taxon>
        <taxon>Bacillati</taxon>
        <taxon>Bacillota</taxon>
        <taxon>Negativicutes</taxon>
        <taxon>Veillonellales</taxon>
        <taxon>Veillonellaceae</taxon>
        <taxon>Lucifera</taxon>
    </lineage>
</organism>
<evidence type="ECO:0000256" key="3">
    <source>
        <dbReference type="ARBA" id="ARBA00022723"/>
    </source>
</evidence>
<dbReference type="GO" id="GO:0005829">
    <property type="term" value="C:cytosol"/>
    <property type="evidence" value="ECO:0007669"/>
    <property type="project" value="TreeGrafter"/>
</dbReference>
<keyword evidence="2 9" id="KW-0436">Ligase</keyword>
<dbReference type="RefSeq" id="WP_122628383.1">
    <property type="nucleotide sequence ID" value="NZ_UPPP01000074.1"/>
</dbReference>
<sequence>MKGFFITATDTETGKTVITGAIAAALRNRGMQVGVVKPVASGGTAGAGGRLQSEDALFLMQAAGMEARDYSTVNFVCLKPALTPAVAAAESGIAIDMAAVIAQCRSAGARYDTVLVEGVGGIMAPLWQDYLVADMIEELKLPLIIVANPRLGAINHTVLTANYAKQRGFPVAGIIINQWREESAGLLERSNIAYIKRLTGLPVLGLFPFAAGVSVPQRKTESLAGLAEQHLSISDLLCRMEGLKRE</sequence>
<feature type="binding site" evidence="9">
    <location>
        <position position="55"/>
    </location>
    <ligand>
        <name>Mg(2+)</name>
        <dbReference type="ChEBI" id="CHEBI:18420"/>
    </ligand>
</feature>
<evidence type="ECO:0000256" key="4">
    <source>
        <dbReference type="ARBA" id="ARBA00022741"/>
    </source>
</evidence>
<feature type="binding site" evidence="9">
    <location>
        <position position="55"/>
    </location>
    <ligand>
        <name>ATP</name>
        <dbReference type="ChEBI" id="CHEBI:30616"/>
    </ligand>
</feature>
<dbReference type="PANTHER" id="PTHR43210:SF2">
    <property type="entry name" value="ATP-DEPENDENT DETHIOBIOTIN SYNTHETASE BIOD 2"/>
    <property type="match status" value="1"/>
</dbReference>
<keyword evidence="6 9" id="KW-0067">ATP-binding</keyword>
<dbReference type="PANTHER" id="PTHR43210">
    <property type="entry name" value="DETHIOBIOTIN SYNTHETASE"/>
    <property type="match status" value="1"/>
</dbReference>
<dbReference type="InterPro" id="IPR004472">
    <property type="entry name" value="DTB_synth_BioD"/>
</dbReference>
<feature type="binding site" evidence="9">
    <location>
        <position position="16"/>
    </location>
    <ligand>
        <name>Mg(2+)</name>
        <dbReference type="ChEBI" id="CHEBI:18420"/>
    </ligand>
</feature>
<dbReference type="EMBL" id="UPPP01000074">
    <property type="protein sequence ID" value="VBB07447.1"/>
    <property type="molecule type" value="Genomic_DNA"/>
</dbReference>
<evidence type="ECO:0000256" key="1">
    <source>
        <dbReference type="ARBA" id="ARBA00022490"/>
    </source>
</evidence>
<feature type="binding site" evidence="9">
    <location>
        <begin position="117"/>
        <end position="120"/>
    </location>
    <ligand>
        <name>ATP</name>
        <dbReference type="ChEBI" id="CHEBI:30616"/>
    </ligand>
</feature>
<protein>
    <recommendedName>
        <fullName evidence="9">ATP-dependent dethiobiotin synthetase BioD</fullName>
        <ecNumber evidence="9">6.3.3.3</ecNumber>
    </recommendedName>
    <alternativeName>
        <fullName evidence="9">DTB synthetase</fullName>
        <shortName evidence="9">DTBS</shortName>
    </alternativeName>
    <alternativeName>
        <fullName evidence="9">Dethiobiotin synthase</fullName>
    </alternativeName>
</protein>
<comment type="similarity">
    <text evidence="9">Belongs to the dethiobiotin synthetase family.</text>
</comment>
<feature type="binding site" evidence="9">
    <location>
        <position position="117"/>
    </location>
    <ligand>
        <name>Mg(2+)</name>
        <dbReference type="ChEBI" id="CHEBI:18420"/>
    </ligand>
</feature>
<comment type="function">
    <text evidence="9">Catalyzes a mechanistically unusual reaction, the ATP-dependent insertion of CO2 between the N7 and N8 nitrogen atoms of 7,8-diaminopelargonic acid (DAPA, also called 7,8-diammoniononanoate) to form a ureido ring.</text>
</comment>
<gene>
    <name evidence="9" type="primary">bioD</name>
    <name evidence="10" type="ORF">LUCI_2696</name>
</gene>
<keyword evidence="1 9" id="KW-0963">Cytoplasm</keyword>
<dbReference type="NCBIfam" id="TIGR00347">
    <property type="entry name" value="bioD"/>
    <property type="match status" value="1"/>
</dbReference>
<dbReference type="UniPathway" id="UPA00078">
    <property type="reaction ID" value="UER00161"/>
</dbReference>
<feature type="binding site" evidence="9">
    <location>
        <position position="41"/>
    </location>
    <ligand>
        <name>substrate</name>
    </ligand>
</feature>
<dbReference type="AlphaFoldDB" id="A0A498R924"/>
<comment type="subunit">
    <text evidence="9">Homodimer.</text>
</comment>